<protein>
    <submittedName>
        <fullName evidence="2">ABC transporter substrate-binding protein</fullName>
    </submittedName>
</protein>
<evidence type="ECO:0000313" key="3">
    <source>
        <dbReference type="Proteomes" id="UP000220246"/>
    </source>
</evidence>
<dbReference type="Gene3D" id="3.40.190.10">
    <property type="entry name" value="Periplasmic binding protein-like II"/>
    <property type="match status" value="2"/>
</dbReference>
<keyword evidence="1" id="KW-0732">Signal</keyword>
<evidence type="ECO:0000313" key="2">
    <source>
        <dbReference type="EMBL" id="PEH91046.1"/>
    </source>
</evidence>
<name>A0A2A7V0T9_COMTR</name>
<accession>A0A2A7V0T9</accession>
<dbReference type="SUPFAM" id="SSF53850">
    <property type="entry name" value="Periplasmic binding protein-like II"/>
    <property type="match status" value="1"/>
</dbReference>
<organism evidence="2 3">
    <name type="scientific">Comamonas terrigena</name>
    <dbReference type="NCBI Taxonomy" id="32013"/>
    <lineage>
        <taxon>Bacteria</taxon>
        <taxon>Pseudomonadati</taxon>
        <taxon>Pseudomonadota</taxon>
        <taxon>Betaproteobacteria</taxon>
        <taxon>Burkholderiales</taxon>
        <taxon>Comamonadaceae</taxon>
        <taxon>Comamonas</taxon>
    </lineage>
</organism>
<comment type="caution">
    <text evidence="2">The sequence shown here is derived from an EMBL/GenBank/DDBJ whole genome shotgun (WGS) entry which is preliminary data.</text>
</comment>
<dbReference type="PANTHER" id="PTHR30006:SF24">
    <property type="entry name" value="SLL0237 PROTEIN"/>
    <property type="match status" value="1"/>
</dbReference>
<dbReference type="PANTHER" id="PTHR30006">
    <property type="entry name" value="THIAMINE-BINDING PERIPLASMIC PROTEIN-RELATED"/>
    <property type="match status" value="1"/>
</dbReference>
<proteinExistence type="predicted"/>
<dbReference type="Proteomes" id="UP000220246">
    <property type="component" value="Unassembled WGS sequence"/>
</dbReference>
<dbReference type="OrthoDB" id="366726at2"/>
<sequence>MMRAYRLAFERQHPGIRLEIVAKSTAELLREVEQRPAGKRPDVVWASSIEAFVLLARKGLLQPAPELRNPQVPAKVGPHALNDASGRYFGQSLSGYGIMWNSDYLRQRQIREPQEWQDLAQPAYAGHVVLSAPSRSGTTHLMVESMLQGLGWEQGWALLLQLAGNAAEISPDSYAVPRGIARGSYGAGLVIDAFGLAAKYSGMPVDFAYATMAPVLPASIGLVAGAHNPDGAKRFMAFTLSPPGQQLLLDPRINRLPVLPAAVLHMPAGYPDPYLQAQRSRLQFDVELSSTRYQLVSRLFDLVVTEPLVELQAATRAIHAADRALRSRSSRQGAALLASARKVAYTPVLPAMEASSRQWLAAAGAPADAQWERLQAIWSETARNNYRRARQLAEQALAQAQAAP</sequence>
<dbReference type="Pfam" id="PF13343">
    <property type="entry name" value="SBP_bac_6"/>
    <property type="match status" value="1"/>
</dbReference>
<evidence type="ECO:0000256" key="1">
    <source>
        <dbReference type="ARBA" id="ARBA00022729"/>
    </source>
</evidence>
<dbReference type="STRING" id="1219032.GCA_001515545_01277"/>
<dbReference type="AlphaFoldDB" id="A0A2A7V0T9"/>
<dbReference type="EMBL" id="PDEA01000001">
    <property type="protein sequence ID" value="PEH91046.1"/>
    <property type="molecule type" value="Genomic_DNA"/>
</dbReference>
<gene>
    <name evidence="2" type="ORF">CRM82_12115</name>
</gene>
<keyword evidence="3" id="KW-1185">Reference proteome</keyword>
<reference evidence="3" key="1">
    <citation type="submission" date="2017-09" db="EMBL/GenBank/DDBJ databases">
        <title>FDA dAtabase for Regulatory Grade micrObial Sequences (FDA-ARGOS): Supporting development and validation of Infectious Disease Dx tests.</title>
        <authorList>
            <person name="Minogue T."/>
            <person name="Wolcott M."/>
            <person name="Wasieloski L."/>
            <person name="Aguilar W."/>
            <person name="Moore D."/>
            <person name="Tallon L."/>
            <person name="Sadzewicz L."/>
            <person name="Ott S."/>
            <person name="Zhao X."/>
            <person name="Nagaraj S."/>
            <person name="Vavikolanu K."/>
            <person name="Aluvathingal J."/>
            <person name="Nadendla S."/>
            <person name="Sichtig H."/>
        </authorList>
    </citation>
    <scope>NUCLEOTIDE SEQUENCE [LARGE SCALE GENOMIC DNA]</scope>
    <source>
        <strain evidence="3">FDAARGOS_394</strain>
    </source>
</reference>